<dbReference type="RefSeq" id="WP_229801201.1">
    <property type="nucleotide sequence ID" value="NZ_BMPB01000024.1"/>
</dbReference>
<dbReference type="SUPFAM" id="SSF50998">
    <property type="entry name" value="Quinoprotein alcohol dehydrogenase-like"/>
    <property type="match status" value="2"/>
</dbReference>
<dbReference type="PANTHER" id="PTHR34512">
    <property type="entry name" value="CELL SURFACE PROTEIN"/>
    <property type="match status" value="1"/>
</dbReference>
<gene>
    <name evidence="4" type="ORF">GGQ57_003026</name>
</gene>
<dbReference type="Gene3D" id="3.60.21.10">
    <property type="match status" value="1"/>
</dbReference>
<evidence type="ECO:0000313" key="4">
    <source>
        <dbReference type="EMBL" id="MBB4623117.1"/>
    </source>
</evidence>
<comment type="caution">
    <text evidence="4">The sequence shown here is derived from an EMBL/GenBank/DDBJ whole genome shotgun (WGS) entry which is preliminary data.</text>
</comment>
<feature type="domain" description="Calcineurin-like phosphoesterase N-terminal" evidence="3">
    <location>
        <begin position="42"/>
        <end position="106"/>
    </location>
</feature>
<reference evidence="4 5" key="1">
    <citation type="submission" date="2020-08" db="EMBL/GenBank/DDBJ databases">
        <title>Genomic Encyclopedia of Type Strains, Phase IV (KMG-IV): sequencing the most valuable type-strain genomes for metagenomic binning, comparative biology and taxonomic classification.</title>
        <authorList>
            <person name="Goeker M."/>
        </authorList>
    </citation>
    <scope>NUCLEOTIDE SEQUENCE [LARGE SCALE GENOMIC DNA]</scope>
    <source>
        <strain evidence="4 5">DSM 102983</strain>
    </source>
</reference>
<evidence type="ECO:0000259" key="2">
    <source>
        <dbReference type="Pfam" id="PF13360"/>
    </source>
</evidence>
<dbReference type="Pfam" id="PF16371">
    <property type="entry name" value="MetallophosN"/>
    <property type="match status" value="1"/>
</dbReference>
<dbReference type="Gene3D" id="2.60.40.10">
    <property type="entry name" value="Immunoglobulins"/>
    <property type="match status" value="1"/>
</dbReference>
<organism evidence="4 5">
    <name type="scientific">Parabacteroides faecis</name>
    <dbReference type="NCBI Taxonomy" id="1217282"/>
    <lineage>
        <taxon>Bacteria</taxon>
        <taxon>Pseudomonadati</taxon>
        <taxon>Bacteroidota</taxon>
        <taxon>Bacteroidia</taxon>
        <taxon>Bacteroidales</taxon>
        <taxon>Tannerellaceae</taxon>
        <taxon>Parabacteroides</taxon>
    </lineage>
</organism>
<dbReference type="Gene3D" id="2.130.10.10">
    <property type="entry name" value="YVTN repeat-like/Quinoprotein amine dehydrogenase"/>
    <property type="match status" value="2"/>
</dbReference>
<dbReference type="InterPro" id="IPR029052">
    <property type="entry name" value="Metallo-depent_PP-like"/>
</dbReference>
<dbReference type="Proteomes" id="UP000533637">
    <property type="component" value="Unassembled WGS sequence"/>
</dbReference>
<accession>A0ABR6KNP1</accession>
<dbReference type="InterPro" id="IPR011047">
    <property type="entry name" value="Quinoprotein_ADH-like_sf"/>
</dbReference>
<dbReference type="InterPro" id="IPR032285">
    <property type="entry name" value="Metallophos_N"/>
</dbReference>
<dbReference type="EMBL" id="JACHOC010000005">
    <property type="protein sequence ID" value="MBB4623117.1"/>
    <property type="molecule type" value="Genomic_DNA"/>
</dbReference>
<dbReference type="PANTHER" id="PTHR34512:SF30">
    <property type="entry name" value="OUTER MEMBRANE PROTEIN ASSEMBLY FACTOR BAMB"/>
    <property type="match status" value="1"/>
</dbReference>
<dbReference type="InterPro" id="IPR018391">
    <property type="entry name" value="PQQ_b-propeller_rpt"/>
</dbReference>
<proteinExistence type="predicted"/>
<keyword evidence="5" id="KW-1185">Reference proteome</keyword>
<dbReference type="InterPro" id="IPR004843">
    <property type="entry name" value="Calcineurin-like_PHP"/>
</dbReference>
<sequence>MKEKLRNICVFAIVMTCNIYSVAAQYTGHVFVDNNGNHRYDRGEKVLPGVSVSDGLNVVQTDKDGKFELSGHAHARFVYITLPAGYRTDAYYQRIADDMNSYDFELQPANPKSIKSDGTHRFIHISDTHMYDSYLTALDGYAASSKDLRDYVENEDIAFLIHTGDVAREGFASYKYFLNNENMPASQVFYCIGNHDLGSGKYGEESFENHFGPAYYSFEVGNIHYIVTPMPGGDGKPDFTQERIGQWLKNDLKYVPAGKPIISFNHSVMSGDGHFRFGSNETGFIDLTEYNLKAWIYGHWHHDRMYHYDGSDVLMICSPGHVRGSYDHSPSSFRVLTTGPQGQLSSEIRYPYIDKSVTISSIDNGMAATLSDGTVPLSVNTYSSVSPVRKVSYSCFSRGKKYLSDHPLKQNSDFNWSDNIALPSSLDNQIVTVKVTATFANGEVSQESASFCYRNATNTQVKVNKDWTNLLQNAAHVPELKDTLQLPLQLAWVQNIGANIYFSSPLIYKGAIYAASLDDNGLGKASVTCMDAQTGQIRWQYPLRHSVRSSIAAEDGCIFAQDINGWLYAVDAATGKLVWEKDLEMDKQVPLDNGLVTSDGVVYAGTGRSLCAFQAKTGELIWQNKDWDTGHGTSSTFSVNNGILVGQAFWEAAYANDARSGQKLWSRGGYGFGSSAAMHGGLIYSISNRSLFIVDAKTGKRLIQKTYDFELKNLSTPLVTNDEIIFGTAENGVVAVDRNTLEVKWRFRTGRAMIYTVPTLGDPASPVEASPVLSGDIVYVGASDGALYALNRKDGQLLWKHAMGAPVLATVAVSGNALFVSDFAGNVYGFISK</sequence>
<dbReference type="Pfam" id="PF00149">
    <property type="entry name" value="Metallophos"/>
    <property type="match status" value="1"/>
</dbReference>
<dbReference type="InterPro" id="IPR013783">
    <property type="entry name" value="Ig-like_fold"/>
</dbReference>
<feature type="domain" description="Pyrrolo-quinoline quinone repeat" evidence="2">
    <location>
        <begin position="523"/>
        <end position="701"/>
    </location>
</feature>
<evidence type="ECO:0000259" key="3">
    <source>
        <dbReference type="Pfam" id="PF16371"/>
    </source>
</evidence>
<evidence type="ECO:0000313" key="5">
    <source>
        <dbReference type="Proteomes" id="UP000533637"/>
    </source>
</evidence>
<name>A0ABR6KNP1_9BACT</name>
<feature type="domain" description="Calcineurin-like phosphoesterase" evidence="1">
    <location>
        <begin position="121"/>
        <end position="302"/>
    </location>
</feature>
<dbReference type="InterPro" id="IPR015943">
    <property type="entry name" value="WD40/YVTN_repeat-like_dom_sf"/>
</dbReference>
<evidence type="ECO:0000259" key="1">
    <source>
        <dbReference type="Pfam" id="PF00149"/>
    </source>
</evidence>
<dbReference type="Pfam" id="PF13360">
    <property type="entry name" value="PQQ_2"/>
    <property type="match status" value="1"/>
</dbReference>
<dbReference type="SMART" id="SM00564">
    <property type="entry name" value="PQQ"/>
    <property type="match status" value="6"/>
</dbReference>
<protein>
    <submittedName>
        <fullName evidence="4">Outer membrane protein assembly factor BamB/predicted phosphodiesterase</fullName>
    </submittedName>
</protein>
<dbReference type="SUPFAM" id="SSF56300">
    <property type="entry name" value="Metallo-dependent phosphatases"/>
    <property type="match status" value="1"/>
</dbReference>
<dbReference type="InterPro" id="IPR002372">
    <property type="entry name" value="PQQ_rpt_dom"/>
</dbReference>